<evidence type="ECO:0000256" key="3">
    <source>
        <dbReference type="ARBA" id="ARBA00022763"/>
    </source>
</evidence>
<feature type="region of interest" description="Disordered" evidence="8">
    <location>
        <begin position="1"/>
        <end position="32"/>
    </location>
</feature>
<reference evidence="11" key="1">
    <citation type="submission" date="2018-05" db="EMBL/GenBank/DDBJ databases">
        <authorList>
            <person name="Li Y."/>
        </authorList>
    </citation>
    <scope>NUCLEOTIDE SEQUENCE [LARGE SCALE GENOMIC DNA]</scope>
    <source>
        <strain evidence="11">3d-2-2</strain>
    </source>
</reference>
<keyword evidence="11" id="KW-1185">Reference proteome</keyword>
<evidence type="ECO:0000256" key="2">
    <source>
        <dbReference type="ARBA" id="ARBA00021310"/>
    </source>
</evidence>
<accession>A0A2V1K3P0</accession>
<dbReference type="NCBIfam" id="TIGR00613">
    <property type="entry name" value="reco"/>
    <property type="match status" value="1"/>
</dbReference>
<comment type="function">
    <text evidence="7">Involved in DNA repair and RecF pathway recombination.</text>
</comment>
<protein>
    <recommendedName>
        <fullName evidence="2 7">DNA repair protein RecO</fullName>
    </recommendedName>
    <alternativeName>
        <fullName evidence="6 7">Recombination protein O</fullName>
    </alternativeName>
</protein>
<dbReference type="Pfam" id="PF11967">
    <property type="entry name" value="RecO_N"/>
    <property type="match status" value="1"/>
</dbReference>
<dbReference type="InterPro" id="IPR022572">
    <property type="entry name" value="DNA_rep/recomb_RecO_N"/>
</dbReference>
<dbReference type="InterPro" id="IPR042242">
    <property type="entry name" value="RecO_C"/>
</dbReference>
<evidence type="ECO:0000313" key="11">
    <source>
        <dbReference type="Proteomes" id="UP000245212"/>
    </source>
</evidence>
<dbReference type="PANTHER" id="PTHR33991">
    <property type="entry name" value="DNA REPAIR PROTEIN RECO"/>
    <property type="match status" value="1"/>
</dbReference>
<dbReference type="EMBL" id="QETA01000002">
    <property type="protein sequence ID" value="PWF24177.1"/>
    <property type="molecule type" value="Genomic_DNA"/>
</dbReference>
<feature type="domain" description="DNA replication/recombination mediator RecO N-terminal" evidence="9">
    <location>
        <begin position="35"/>
        <end position="104"/>
    </location>
</feature>
<keyword evidence="4 7" id="KW-0233">DNA recombination</keyword>
<dbReference type="GO" id="GO:0006310">
    <property type="term" value="P:DNA recombination"/>
    <property type="evidence" value="ECO:0007669"/>
    <property type="project" value="UniProtKB-UniRule"/>
</dbReference>
<dbReference type="InterPro" id="IPR003717">
    <property type="entry name" value="RecO"/>
</dbReference>
<gene>
    <name evidence="7 10" type="primary">recO</name>
    <name evidence="10" type="ORF">DD235_07745</name>
</gene>
<dbReference type="Pfam" id="PF02565">
    <property type="entry name" value="RecO_C"/>
    <property type="match status" value="1"/>
</dbReference>
<dbReference type="SUPFAM" id="SSF57863">
    <property type="entry name" value="ArfGap/RecO-like zinc finger"/>
    <property type="match status" value="1"/>
</dbReference>
<dbReference type="GO" id="GO:0006302">
    <property type="term" value="P:double-strand break repair"/>
    <property type="evidence" value="ECO:0007669"/>
    <property type="project" value="TreeGrafter"/>
</dbReference>
<evidence type="ECO:0000256" key="7">
    <source>
        <dbReference type="HAMAP-Rule" id="MF_00201"/>
    </source>
</evidence>
<sequence>MNSPVVTTAPEAAPVAGRERRPSRPRARTQRVQDAPAYILHSTAWKETSLVVQAFSREHGLLALVAKGAKRPHSLLRPVLSAFQPLLLSWSGAAEVKTMTHGESAGIRPLQGTAWMSAWYLNELLLRMLPREDPHPALYDAYEYALLSLAAGRRPAAALRRFEWILLHENGYGVDEAMPDFGDPALAPQLRQQLRERLEQHLSGRELATRKVLMDLQRLG</sequence>
<dbReference type="InterPro" id="IPR037278">
    <property type="entry name" value="ARFGAP/RecO"/>
</dbReference>
<feature type="compositionally biased region" description="Low complexity" evidence="8">
    <location>
        <begin position="1"/>
        <end position="16"/>
    </location>
</feature>
<comment type="caution">
    <text evidence="10">The sequence shown here is derived from an EMBL/GenBank/DDBJ whole genome shotgun (WGS) entry which is preliminary data.</text>
</comment>
<evidence type="ECO:0000256" key="6">
    <source>
        <dbReference type="ARBA" id="ARBA00033409"/>
    </source>
</evidence>
<dbReference type="Gene3D" id="2.40.50.140">
    <property type="entry name" value="Nucleic acid-binding proteins"/>
    <property type="match status" value="1"/>
</dbReference>
<dbReference type="SUPFAM" id="SSF50249">
    <property type="entry name" value="Nucleic acid-binding proteins"/>
    <property type="match status" value="1"/>
</dbReference>
<evidence type="ECO:0000256" key="8">
    <source>
        <dbReference type="SAM" id="MobiDB-lite"/>
    </source>
</evidence>
<dbReference type="PANTHER" id="PTHR33991:SF1">
    <property type="entry name" value="DNA REPAIR PROTEIN RECO"/>
    <property type="match status" value="1"/>
</dbReference>
<dbReference type="Gene3D" id="1.20.1440.120">
    <property type="entry name" value="Recombination protein O, C-terminal domain"/>
    <property type="match status" value="1"/>
</dbReference>
<evidence type="ECO:0000256" key="1">
    <source>
        <dbReference type="ARBA" id="ARBA00007452"/>
    </source>
</evidence>
<evidence type="ECO:0000256" key="4">
    <source>
        <dbReference type="ARBA" id="ARBA00023172"/>
    </source>
</evidence>
<dbReference type="Proteomes" id="UP000245212">
    <property type="component" value="Unassembled WGS sequence"/>
</dbReference>
<dbReference type="RefSeq" id="WP_109061455.1">
    <property type="nucleotide sequence ID" value="NZ_QETA01000002.1"/>
</dbReference>
<dbReference type="AlphaFoldDB" id="A0A2V1K3P0"/>
<dbReference type="GO" id="GO:0043590">
    <property type="term" value="C:bacterial nucleoid"/>
    <property type="evidence" value="ECO:0007669"/>
    <property type="project" value="TreeGrafter"/>
</dbReference>
<organism evidence="10 11">
    <name type="scientific">Corticimicrobacter populi</name>
    <dbReference type="NCBI Taxonomy" id="2175229"/>
    <lineage>
        <taxon>Bacteria</taxon>
        <taxon>Pseudomonadati</taxon>
        <taxon>Pseudomonadota</taxon>
        <taxon>Betaproteobacteria</taxon>
        <taxon>Burkholderiales</taxon>
        <taxon>Alcaligenaceae</taxon>
        <taxon>Corticimicrobacter</taxon>
    </lineage>
</organism>
<dbReference type="InterPro" id="IPR012340">
    <property type="entry name" value="NA-bd_OB-fold"/>
</dbReference>
<evidence type="ECO:0000256" key="5">
    <source>
        <dbReference type="ARBA" id="ARBA00023204"/>
    </source>
</evidence>
<keyword evidence="5 7" id="KW-0234">DNA repair</keyword>
<name>A0A2V1K3P0_9BURK</name>
<comment type="similarity">
    <text evidence="1 7">Belongs to the RecO family.</text>
</comment>
<keyword evidence="3 7" id="KW-0227">DNA damage</keyword>
<evidence type="ECO:0000313" key="10">
    <source>
        <dbReference type="EMBL" id="PWF24177.1"/>
    </source>
</evidence>
<proteinExistence type="inferred from homology"/>
<dbReference type="HAMAP" id="MF_00201">
    <property type="entry name" value="RecO"/>
    <property type="match status" value="1"/>
</dbReference>
<evidence type="ECO:0000259" key="9">
    <source>
        <dbReference type="Pfam" id="PF11967"/>
    </source>
</evidence>